<gene>
    <name evidence="1" type="ORF">CW354_19830</name>
</gene>
<evidence type="ECO:0000313" key="1">
    <source>
        <dbReference type="EMBL" id="PQA85799.1"/>
    </source>
</evidence>
<dbReference type="RefSeq" id="WP_104831852.1">
    <property type="nucleotide sequence ID" value="NZ_PJCH01000016.1"/>
</dbReference>
<comment type="caution">
    <text evidence="1">The sequence shown here is derived from an EMBL/GenBank/DDBJ whole genome shotgun (WGS) entry which is preliminary data.</text>
</comment>
<protein>
    <submittedName>
        <fullName evidence="1">Uncharacterized protein</fullName>
    </submittedName>
</protein>
<proteinExistence type="predicted"/>
<organism evidence="1 2">
    <name type="scientific">Hyphococcus luteus</name>
    <dbReference type="NCBI Taxonomy" id="2058213"/>
    <lineage>
        <taxon>Bacteria</taxon>
        <taxon>Pseudomonadati</taxon>
        <taxon>Pseudomonadota</taxon>
        <taxon>Alphaproteobacteria</taxon>
        <taxon>Parvularculales</taxon>
        <taxon>Parvularculaceae</taxon>
        <taxon>Hyphococcus</taxon>
    </lineage>
</organism>
<accession>A0A2S7JZW1</accession>
<sequence>MIRSHAEERSLMSWLVMQERVLRLWIEEALADAPADGGFLAELESHHGWLAAQIARLQQNAA</sequence>
<keyword evidence="2" id="KW-1185">Reference proteome</keyword>
<dbReference type="AlphaFoldDB" id="A0A2S7JZW1"/>
<name>A0A2S7JZW1_9PROT</name>
<dbReference type="Proteomes" id="UP000239504">
    <property type="component" value="Unassembled WGS sequence"/>
</dbReference>
<reference evidence="1 2" key="1">
    <citation type="submission" date="2017-12" db="EMBL/GenBank/DDBJ databases">
        <authorList>
            <person name="Hurst M.R.H."/>
        </authorList>
    </citation>
    <scope>NUCLEOTIDE SEQUENCE [LARGE SCALE GENOMIC DNA]</scope>
    <source>
        <strain evidence="1 2">SY-3-19</strain>
    </source>
</reference>
<evidence type="ECO:0000313" key="2">
    <source>
        <dbReference type="Proteomes" id="UP000239504"/>
    </source>
</evidence>
<dbReference type="EMBL" id="PJCH01000016">
    <property type="protein sequence ID" value="PQA85799.1"/>
    <property type="molecule type" value="Genomic_DNA"/>
</dbReference>